<accession>A0A2H9T3E6</accession>
<keyword evidence="5" id="KW-0460">Magnesium</keyword>
<dbReference type="Gene3D" id="3.40.50.1010">
    <property type="entry name" value="5'-nuclease"/>
    <property type="match status" value="1"/>
</dbReference>
<dbReference type="EMBL" id="NSIT01000418">
    <property type="protein sequence ID" value="PJE77707.1"/>
    <property type="molecule type" value="Genomic_DNA"/>
</dbReference>
<dbReference type="PANTHER" id="PTHR42740">
    <property type="entry name" value="RIBONUCLEASE VAPC3"/>
    <property type="match status" value="1"/>
</dbReference>
<dbReference type="PANTHER" id="PTHR42740:SF1">
    <property type="entry name" value="RIBONUCLEASE VAPC3"/>
    <property type="match status" value="1"/>
</dbReference>
<name>A0A2H9T3E6_9ZZZZ</name>
<dbReference type="AlphaFoldDB" id="A0A2H9T3E6"/>
<dbReference type="EC" id="3.1.-.-" evidence="7"/>
<dbReference type="SUPFAM" id="SSF88723">
    <property type="entry name" value="PIN domain-like"/>
    <property type="match status" value="1"/>
</dbReference>
<reference evidence="7" key="1">
    <citation type="journal article" date="2017" name="Appl. Environ. Microbiol.">
        <title>Molecular characterization of an Endozoicomonas-like organism causing infection in king scallop Pecten maximus L.</title>
        <authorList>
            <person name="Cano I."/>
            <person name="van Aerle R."/>
            <person name="Ross S."/>
            <person name="Verner-Jeffreys D.W."/>
            <person name="Paley R.K."/>
            <person name="Rimmer G."/>
            <person name="Ryder D."/>
            <person name="Hooper P."/>
            <person name="Stone D."/>
            <person name="Feist S.W."/>
        </authorList>
    </citation>
    <scope>NUCLEOTIDE SEQUENCE</scope>
</reference>
<evidence type="ECO:0000256" key="5">
    <source>
        <dbReference type="ARBA" id="ARBA00022842"/>
    </source>
</evidence>
<dbReference type="InterPro" id="IPR029060">
    <property type="entry name" value="PIN-like_dom_sf"/>
</dbReference>
<dbReference type="InterPro" id="IPR051749">
    <property type="entry name" value="PINc/VapC_TA_RNase"/>
</dbReference>
<evidence type="ECO:0000259" key="6">
    <source>
        <dbReference type="Pfam" id="PF01850"/>
    </source>
</evidence>
<organism evidence="7">
    <name type="scientific">invertebrate metagenome</name>
    <dbReference type="NCBI Taxonomy" id="1711999"/>
    <lineage>
        <taxon>unclassified sequences</taxon>
        <taxon>metagenomes</taxon>
        <taxon>organismal metagenomes</taxon>
    </lineage>
</organism>
<evidence type="ECO:0000256" key="2">
    <source>
        <dbReference type="ARBA" id="ARBA00022722"/>
    </source>
</evidence>
<keyword evidence="1" id="KW-1277">Toxin-antitoxin system</keyword>
<keyword evidence="4 7" id="KW-0378">Hydrolase</keyword>
<dbReference type="GO" id="GO:0046872">
    <property type="term" value="F:metal ion binding"/>
    <property type="evidence" value="ECO:0007669"/>
    <property type="project" value="UniProtKB-KW"/>
</dbReference>
<proteinExistence type="predicted"/>
<protein>
    <submittedName>
        <fullName evidence="7">Ribonuclease VapC11</fullName>
        <ecNumber evidence="7">3.1.-.-</ecNumber>
    </submittedName>
</protein>
<dbReference type="GO" id="GO:0016787">
    <property type="term" value="F:hydrolase activity"/>
    <property type="evidence" value="ECO:0007669"/>
    <property type="project" value="UniProtKB-KW"/>
</dbReference>
<evidence type="ECO:0000256" key="4">
    <source>
        <dbReference type="ARBA" id="ARBA00022801"/>
    </source>
</evidence>
<keyword evidence="3" id="KW-0479">Metal-binding</keyword>
<sequence>MDCLVDTSVWVDFLNGQTNVQVEQFRSLLLAGSMATTSVVIMEILQGIRSDRQCRNIQQKMKCLTHYAIDEQCYVESAMLYRQLRKKGVTIRKSVDCLIAAVCIHYRVPILHRDRDFSQIVAHSDLMNFAPDIH</sequence>
<gene>
    <name evidence="7" type="ORF">CI610_03363</name>
</gene>
<evidence type="ECO:0000256" key="3">
    <source>
        <dbReference type="ARBA" id="ARBA00022723"/>
    </source>
</evidence>
<dbReference type="Pfam" id="PF01850">
    <property type="entry name" value="PIN"/>
    <property type="match status" value="1"/>
</dbReference>
<dbReference type="GO" id="GO:0004540">
    <property type="term" value="F:RNA nuclease activity"/>
    <property type="evidence" value="ECO:0007669"/>
    <property type="project" value="TreeGrafter"/>
</dbReference>
<dbReference type="CDD" id="cd09882">
    <property type="entry name" value="PIN_MtVapC3-like_start"/>
    <property type="match status" value="1"/>
</dbReference>
<dbReference type="InterPro" id="IPR002716">
    <property type="entry name" value="PIN_dom"/>
</dbReference>
<evidence type="ECO:0000313" key="7">
    <source>
        <dbReference type="EMBL" id="PJE77707.1"/>
    </source>
</evidence>
<feature type="domain" description="PIN" evidence="6">
    <location>
        <begin position="4"/>
        <end position="120"/>
    </location>
</feature>
<keyword evidence="2" id="KW-0540">Nuclease</keyword>
<evidence type="ECO:0000256" key="1">
    <source>
        <dbReference type="ARBA" id="ARBA00022649"/>
    </source>
</evidence>
<comment type="caution">
    <text evidence="7">The sequence shown here is derived from an EMBL/GenBank/DDBJ whole genome shotgun (WGS) entry which is preliminary data.</text>
</comment>